<evidence type="ECO:0000313" key="2">
    <source>
        <dbReference type="EMBL" id="GKV42060.1"/>
    </source>
</evidence>
<proteinExistence type="inferred from homology"/>
<dbReference type="InterPro" id="IPR050317">
    <property type="entry name" value="Plant_Fungal_Acyltransferase"/>
</dbReference>
<comment type="similarity">
    <text evidence="1">Belongs to the plant acyltransferase family.</text>
</comment>
<name>A0AAV5LXV2_9ROSI</name>
<organism evidence="2 3">
    <name type="scientific">Rubroshorea leprosula</name>
    <dbReference type="NCBI Taxonomy" id="152421"/>
    <lineage>
        <taxon>Eukaryota</taxon>
        <taxon>Viridiplantae</taxon>
        <taxon>Streptophyta</taxon>
        <taxon>Embryophyta</taxon>
        <taxon>Tracheophyta</taxon>
        <taxon>Spermatophyta</taxon>
        <taxon>Magnoliopsida</taxon>
        <taxon>eudicotyledons</taxon>
        <taxon>Gunneridae</taxon>
        <taxon>Pentapetalae</taxon>
        <taxon>rosids</taxon>
        <taxon>malvids</taxon>
        <taxon>Malvales</taxon>
        <taxon>Dipterocarpaceae</taxon>
        <taxon>Rubroshorea</taxon>
    </lineage>
</organism>
<dbReference type="EMBL" id="BPVZ01000155">
    <property type="protein sequence ID" value="GKV42060.1"/>
    <property type="molecule type" value="Genomic_DNA"/>
</dbReference>
<reference evidence="2 3" key="1">
    <citation type="journal article" date="2021" name="Commun. Biol.">
        <title>The genome of Shorea leprosula (Dipterocarpaceae) highlights the ecological relevance of drought in aseasonal tropical rainforests.</title>
        <authorList>
            <person name="Ng K.K.S."/>
            <person name="Kobayashi M.J."/>
            <person name="Fawcett J.A."/>
            <person name="Hatakeyama M."/>
            <person name="Paape T."/>
            <person name="Ng C.H."/>
            <person name="Ang C.C."/>
            <person name="Tnah L.H."/>
            <person name="Lee C.T."/>
            <person name="Nishiyama T."/>
            <person name="Sese J."/>
            <person name="O'Brien M.J."/>
            <person name="Copetti D."/>
            <person name="Mohd Noor M.I."/>
            <person name="Ong R.C."/>
            <person name="Putra M."/>
            <person name="Sireger I.Z."/>
            <person name="Indrioko S."/>
            <person name="Kosugi Y."/>
            <person name="Izuno A."/>
            <person name="Isagi Y."/>
            <person name="Lee S.L."/>
            <person name="Shimizu K.K."/>
        </authorList>
    </citation>
    <scope>NUCLEOTIDE SEQUENCE [LARGE SCALE GENOMIC DNA]</scope>
    <source>
        <strain evidence="2">214</strain>
    </source>
</reference>
<accession>A0AAV5LXV2</accession>
<dbReference type="Gene3D" id="3.30.559.10">
    <property type="entry name" value="Chloramphenicol acetyltransferase-like domain"/>
    <property type="match status" value="2"/>
</dbReference>
<comment type="caution">
    <text evidence="2">The sequence shown here is derived from an EMBL/GenBank/DDBJ whole genome shotgun (WGS) entry which is preliminary data.</text>
</comment>
<dbReference type="Pfam" id="PF02458">
    <property type="entry name" value="Transferase"/>
    <property type="match status" value="1"/>
</dbReference>
<dbReference type="PANTHER" id="PTHR31642">
    <property type="entry name" value="TRICHOTHECENE 3-O-ACETYLTRANSFERASE"/>
    <property type="match status" value="1"/>
</dbReference>
<protein>
    <submittedName>
        <fullName evidence="2">Uncharacterized protein</fullName>
    </submittedName>
</protein>
<evidence type="ECO:0000256" key="1">
    <source>
        <dbReference type="ARBA" id="ARBA00009861"/>
    </source>
</evidence>
<dbReference type="PANTHER" id="PTHR31642:SF26">
    <property type="entry name" value="HXXXD-TYPE ACYL-TRANSFERASE FAMILY PROTEIN"/>
    <property type="match status" value="1"/>
</dbReference>
<dbReference type="InterPro" id="IPR023213">
    <property type="entry name" value="CAT-like_dom_sf"/>
</dbReference>
<dbReference type="GO" id="GO:0016747">
    <property type="term" value="F:acyltransferase activity, transferring groups other than amino-acyl groups"/>
    <property type="evidence" value="ECO:0007669"/>
    <property type="project" value="TreeGrafter"/>
</dbReference>
<evidence type="ECO:0000313" key="3">
    <source>
        <dbReference type="Proteomes" id="UP001054252"/>
    </source>
</evidence>
<gene>
    <name evidence="2" type="ORF">SLEP1_g49509</name>
</gene>
<keyword evidence="3" id="KW-1185">Reference proteome</keyword>
<sequence>MSNDITYICKRTVVSTKPVQPGKFFSFSVLDRLMEQNNLRIVYYYQTGGDAGELGKATKKLRESLSELLTNFPIMTGRLQKNSEGHWMIKCNDAGVRMIEAKAKGSVEEWLTSVNREKELKLVYWEEMFHKPHFWSTFYVQLTEFEEGGLAIGLSCIHLLADPFCATMFLKAWANQTLIGNMLAPPFFHPLPPRRAGNKDPTHKPYTDLINHYKFSIERPTPFTNKKQATLALAFKDHMVRDCMAMSRASSTGPSPFEALAALFWVCISKLKGKTKGLLNMSVCLDMRKVLNLDTGFFGNCMVYNKVHVGSSSNCKNMLQEAAKGVGEVIQKMDIEGIMDLIEWLRNNADDHSGPVMNGWDLVCAKLEEIEPYEVMFEDGFGPIRVSYYVEPVFGVGQVLVLPSPASEGPMSRVVMVTLSEEEVVKLCQDDLIKRFCPAIMMFG</sequence>
<dbReference type="Proteomes" id="UP001054252">
    <property type="component" value="Unassembled WGS sequence"/>
</dbReference>
<dbReference type="AlphaFoldDB" id="A0AAV5LXV2"/>